<accession>A0A9N8QQ24</accession>
<proteinExistence type="predicted"/>
<protein>
    <submittedName>
        <fullName evidence="2">Uncharacterized protein</fullName>
    </submittedName>
</protein>
<organism evidence="2 3">
    <name type="scientific">Tilletia laevis</name>
    <dbReference type="NCBI Taxonomy" id="157183"/>
    <lineage>
        <taxon>Eukaryota</taxon>
        <taxon>Fungi</taxon>
        <taxon>Dikarya</taxon>
        <taxon>Basidiomycota</taxon>
        <taxon>Ustilaginomycotina</taxon>
        <taxon>Exobasidiomycetes</taxon>
        <taxon>Tilletiales</taxon>
        <taxon>Tilletiaceae</taxon>
        <taxon>Tilletia</taxon>
    </lineage>
</organism>
<dbReference type="Proteomes" id="UP000836404">
    <property type="component" value="Unassembled WGS sequence"/>
</dbReference>
<comment type="caution">
    <text evidence="2">The sequence shown here is derived from an EMBL/GenBank/DDBJ whole genome shotgun (WGS) entry which is preliminary data.</text>
</comment>
<keyword evidence="3" id="KW-1185">Reference proteome</keyword>
<feature type="compositionally biased region" description="Basic and acidic residues" evidence="1">
    <location>
        <begin position="125"/>
        <end position="144"/>
    </location>
</feature>
<feature type="region of interest" description="Disordered" evidence="1">
    <location>
        <begin position="65"/>
        <end position="170"/>
    </location>
</feature>
<evidence type="ECO:0000256" key="1">
    <source>
        <dbReference type="SAM" id="MobiDB-lite"/>
    </source>
</evidence>
<evidence type="ECO:0000313" key="3">
    <source>
        <dbReference type="Proteomes" id="UP000836404"/>
    </source>
</evidence>
<evidence type="ECO:0000313" key="2">
    <source>
        <dbReference type="EMBL" id="CAD6963546.1"/>
    </source>
</evidence>
<feature type="non-terminal residue" evidence="2">
    <location>
        <position position="170"/>
    </location>
</feature>
<feature type="compositionally biased region" description="Polar residues" evidence="1">
    <location>
        <begin position="77"/>
        <end position="87"/>
    </location>
</feature>
<dbReference type="EMBL" id="CAJHJF010007528">
    <property type="protein sequence ID" value="CAD6963546.1"/>
    <property type="molecule type" value="Genomic_DNA"/>
</dbReference>
<feature type="non-terminal residue" evidence="2">
    <location>
        <position position="1"/>
    </location>
</feature>
<dbReference type="AlphaFoldDB" id="A0A9N8QQ24"/>
<reference evidence="2 3" key="1">
    <citation type="submission" date="2020-10" db="EMBL/GenBank/DDBJ databases">
        <authorList>
            <person name="Sedaghatjoo S."/>
        </authorList>
    </citation>
    <scope>NUCLEOTIDE SEQUENCE [LARGE SCALE GENOMIC DNA]</scope>
    <source>
        <strain evidence="2 3">LLFL</strain>
    </source>
</reference>
<gene>
    <name evidence="2" type="ORF">JKILLFL_G7718</name>
</gene>
<sequence length="170" mass="17976">PTPTPTGSAPDTAIPAPARVDVQQDDAAAGRLHESTALLAAISAARMSTGELDAASTSLAAAAHVPPVPAPVPDTASHATTGLSTHTPGLPRFLDSVMSRPQHDHDASDPRIVTRRNSESDSGSEVERNADTNDNDLNKDAVDKGKKRQRMNVNPRAEPTLTESKHREIW</sequence>
<name>A0A9N8QQ24_9BASI</name>